<comment type="caution">
    <text evidence="1">The sequence shown here is derived from an EMBL/GenBank/DDBJ whole genome shotgun (WGS) entry which is preliminary data.</text>
</comment>
<dbReference type="EMBL" id="MFUC01000004">
    <property type="protein sequence ID" value="OGI72559.1"/>
    <property type="molecule type" value="Genomic_DNA"/>
</dbReference>
<gene>
    <name evidence="1" type="ORF">A3J61_01160</name>
</gene>
<organism evidence="1 2">
    <name type="scientific">Candidatus Nomurabacteria bacterium RIFCSPHIGHO2_02_FULL_38_15</name>
    <dbReference type="NCBI Taxonomy" id="1801752"/>
    <lineage>
        <taxon>Bacteria</taxon>
        <taxon>Candidatus Nomuraibacteriota</taxon>
    </lineage>
</organism>
<evidence type="ECO:0000313" key="1">
    <source>
        <dbReference type="EMBL" id="OGI72559.1"/>
    </source>
</evidence>
<dbReference type="AlphaFoldDB" id="A0A1F6VSL5"/>
<sequence>MYRIENLKKDVFGIGLPNSDNFEETIGFDLKYAGPKEDVEKNCHVRVCFSKGYGALNGGDITISLRIDNIHCGYITIAELGEIAFHARRGDTLEQAGFRVDDMMHPRAEKLRLLEKISPRILLGVIERFMPTNWLLLLPK</sequence>
<name>A0A1F6VSL5_9BACT</name>
<protein>
    <submittedName>
        <fullName evidence="1">Uncharacterized protein</fullName>
    </submittedName>
</protein>
<proteinExistence type="predicted"/>
<reference evidence="1 2" key="1">
    <citation type="journal article" date="2016" name="Nat. Commun.">
        <title>Thousands of microbial genomes shed light on interconnected biogeochemical processes in an aquifer system.</title>
        <authorList>
            <person name="Anantharaman K."/>
            <person name="Brown C.T."/>
            <person name="Hug L.A."/>
            <person name="Sharon I."/>
            <person name="Castelle C.J."/>
            <person name="Probst A.J."/>
            <person name="Thomas B.C."/>
            <person name="Singh A."/>
            <person name="Wilkins M.J."/>
            <person name="Karaoz U."/>
            <person name="Brodie E.L."/>
            <person name="Williams K.H."/>
            <person name="Hubbard S.S."/>
            <person name="Banfield J.F."/>
        </authorList>
    </citation>
    <scope>NUCLEOTIDE SEQUENCE [LARGE SCALE GENOMIC DNA]</scope>
</reference>
<dbReference type="Proteomes" id="UP000179686">
    <property type="component" value="Unassembled WGS sequence"/>
</dbReference>
<evidence type="ECO:0000313" key="2">
    <source>
        <dbReference type="Proteomes" id="UP000179686"/>
    </source>
</evidence>
<dbReference type="STRING" id="1801752.A3J61_01160"/>
<accession>A0A1F6VSL5</accession>